<dbReference type="Proteomes" id="UP000002668">
    <property type="component" value="Genome"/>
</dbReference>
<dbReference type="InParanoid" id="E5A5Q0"/>
<gene>
    <name evidence="2" type="ORF">LEMA_P081870.1</name>
</gene>
<dbReference type="RefSeq" id="XP_003842427.1">
    <property type="nucleotide sequence ID" value="XM_003842379.1"/>
</dbReference>
<dbReference type="OrthoDB" id="1731983at2759"/>
<reference evidence="3" key="1">
    <citation type="journal article" date="2011" name="Nat. Commun.">
        <title>Effector diversification within compartments of the Leptosphaeria maculans genome affected by Repeat-Induced Point mutations.</title>
        <authorList>
            <person name="Rouxel T."/>
            <person name="Grandaubert J."/>
            <person name="Hane J.K."/>
            <person name="Hoede C."/>
            <person name="van de Wouw A.P."/>
            <person name="Couloux A."/>
            <person name="Dominguez V."/>
            <person name="Anthouard V."/>
            <person name="Bally P."/>
            <person name="Bourras S."/>
            <person name="Cozijnsen A.J."/>
            <person name="Ciuffetti L.M."/>
            <person name="Degrave A."/>
            <person name="Dilmaghani A."/>
            <person name="Duret L."/>
            <person name="Fudal I."/>
            <person name="Goodwin S.B."/>
            <person name="Gout L."/>
            <person name="Glaser N."/>
            <person name="Linglin J."/>
            <person name="Kema G.H.J."/>
            <person name="Lapalu N."/>
            <person name="Lawrence C.B."/>
            <person name="May K."/>
            <person name="Meyer M."/>
            <person name="Ollivier B."/>
            <person name="Poulain J."/>
            <person name="Schoch C.L."/>
            <person name="Simon A."/>
            <person name="Spatafora J.W."/>
            <person name="Stachowiak A."/>
            <person name="Turgeon B.G."/>
            <person name="Tyler B.M."/>
            <person name="Vincent D."/>
            <person name="Weissenbach J."/>
            <person name="Amselem J."/>
            <person name="Quesneville H."/>
            <person name="Oliver R.P."/>
            <person name="Wincker P."/>
            <person name="Balesdent M.-H."/>
            <person name="Howlett B.J."/>
        </authorList>
    </citation>
    <scope>NUCLEOTIDE SEQUENCE [LARGE SCALE GENOMIC DNA]</scope>
    <source>
        <strain evidence="3">JN3 / isolate v23.1.3 / race Av1-4-5-6-7-8</strain>
    </source>
</reference>
<dbReference type="Gene3D" id="3.40.50.720">
    <property type="entry name" value="NAD(P)-binding Rossmann-like Domain"/>
    <property type="match status" value="1"/>
</dbReference>
<protein>
    <submittedName>
        <fullName evidence="2">Similar to NAD-dependent epimerase/dehydratase</fullName>
    </submittedName>
</protein>
<evidence type="ECO:0000259" key="1">
    <source>
        <dbReference type="Pfam" id="PF22917"/>
    </source>
</evidence>
<dbReference type="SMR" id="E5A5Q0"/>
<dbReference type="PANTHER" id="PTHR32487:SF8">
    <property type="entry name" value="NAD-DEPENDENT EPIMERASE_DEHYDRATASE DOMAIN-CONTAINING PROTEIN"/>
    <property type="match status" value="1"/>
</dbReference>
<feature type="domain" description="PRISE-like Rossmann-fold" evidence="1">
    <location>
        <begin position="4"/>
        <end position="384"/>
    </location>
</feature>
<dbReference type="AlphaFoldDB" id="E5A5Q0"/>
<dbReference type="VEuPathDB" id="FungiDB:LEMA_P081870.1"/>
<dbReference type="CDD" id="cd08948">
    <property type="entry name" value="5beta-POR_like_SDR_a"/>
    <property type="match status" value="1"/>
</dbReference>
<dbReference type="EMBL" id="FP929134">
    <property type="protein sequence ID" value="CBX98948.1"/>
    <property type="molecule type" value="Genomic_DNA"/>
</dbReference>
<dbReference type="GeneID" id="13282417"/>
<organism evidence="3">
    <name type="scientific">Leptosphaeria maculans (strain JN3 / isolate v23.1.3 / race Av1-4-5-6-7-8)</name>
    <name type="common">Blackleg fungus</name>
    <name type="synonym">Phoma lingam</name>
    <dbReference type="NCBI Taxonomy" id="985895"/>
    <lineage>
        <taxon>Eukaryota</taxon>
        <taxon>Fungi</taxon>
        <taxon>Dikarya</taxon>
        <taxon>Ascomycota</taxon>
        <taxon>Pezizomycotina</taxon>
        <taxon>Dothideomycetes</taxon>
        <taxon>Pleosporomycetidae</taxon>
        <taxon>Pleosporales</taxon>
        <taxon>Pleosporineae</taxon>
        <taxon>Leptosphaeriaceae</taxon>
        <taxon>Plenodomus</taxon>
        <taxon>Plenodomus lingam/Leptosphaeria maculans species complex</taxon>
    </lineage>
</organism>
<name>E5A5Q0_LEPMJ</name>
<proteinExistence type="predicted"/>
<dbReference type="eggNOG" id="ENOG502RI8T">
    <property type="taxonomic scope" value="Eukaryota"/>
</dbReference>
<dbReference type="STRING" id="985895.E5A5Q0"/>
<sequence>MAVAVVFGASGISGWGITKALLDAKTQNAFSKIIALTNRSLSLAESGLPDDDRLQLHSGIDLQANVDDVIAKLRERIPSIGNVTHVFYTAFSTSHTDNQLMMKASNTKMLRTMVEAMETVAPSLSFIAVQTGSNHYGILFAEVLGERFGPVPLKEDLPRLPSPLRDSLMFYAMADEMDELSRGKSWKWCDIRPDMIVGYLPRPNSHSIAESIGYYLAFHAYLTPGEEVPFPGSEAAWNAKFSLTGQGVLGNFNVHLACKNSIENGEAFNIANKPFTTWASLWPLLAGYWGLKGTAPVGHHGIPDAASWVLDNMDRVKGWEEKYSMKPGRLFKIPWRYFHWALNMPFDRYLDLTRCEQTGFQQHEEHKESFETAWKCMQEAKLLPIVDKSSTPP</sequence>
<dbReference type="Pfam" id="PF22917">
    <property type="entry name" value="PRISE"/>
    <property type="match status" value="1"/>
</dbReference>
<evidence type="ECO:0000313" key="2">
    <source>
        <dbReference type="EMBL" id="CBX98948.1"/>
    </source>
</evidence>
<dbReference type="PANTHER" id="PTHR32487">
    <property type="entry name" value="3-OXO-DELTA(4,5)-STEROID 5-BETA-REDUCTASE"/>
    <property type="match status" value="1"/>
</dbReference>
<dbReference type="SUPFAM" id="SSF51735">
    <property type="entry name" value="NAD(P)-binding Rossmann-fold domains"/>
    <property type="match status" value="1"/>
</dbReference>
<keyword evidence="3" id="KW-1185">Reference proteome</keyword>
<evidence type="ECO:0000313" key="3">
    <source>
        <dbReference type="Proteomes" id="UP000002668"/>
    </source>
</evidence>
<dbReference type="InterPro" id="IPR036291">
    <property type="entry name" value="NAD(P)-bd_dom_sf"/>
</dbReference>
<accession>E5A5Q0</accession>
<dbReference type="OMA" id="LMDFDRP"/>
<dbReference type="InterPro" id="IPR055222">
    <property type="entry name" value="PRISE-like_Rossmann-fold"/>
</dbReference>
<dbReference type="HOGENOM" id="CLU_030125_2_0_1"/>